<keyword evidence="6" id="KW-0479">Metal-binding</keyword>
<organism evidence="14 15">
    <name type="scientific">Thermalbibacter longus</name>
    <dbReference type="NCBI Taxonomy" id="2951981"/>
    <lineage>
        <taxon>Bacteria</taxon>
        <taxon>Pseudomonadati</taxon>
        <taxon>Thermomicrobiota</taxon>
        <taxon>Thermomicrobia</taxon>
        <taxon>Thermomicrobiales</taxon>
        <taxon>Thermomicrobiaceae</taxon>
        <taxon>Thermalbibacter</taxon>
    </lineage>
</organism>
<comment type="caution">
    <text evidence="14">The sequence shown here is derived from an EMBL/GenBank/DDBJ whole genome shotgun (WGS) entry which is preliminary data.</text>
</comment>
<name>A0AA41WD47_9BACT</name>
<feature type="transmembrane region" description="Helical" evidence="12">
    <location>
        <begin position="173"/>
        <end position="196"/>
    </location>
</feature>
<feature type="transmembrane region" description="Helical" evidence="12">
    <location>
        <begin position="98"/>
        <end position="117"/>
    </location>
</feature>
<keyword evidence="15" id="KW-1185">Reference proteome</keyword>
<evidence type="ECO:0000256" key="12">
    <source>
        <dbReference type="SAM" id="Phobius"/>
    </source>
</evidence>
<keyword evidence="5 12" id="KW-0812">Transmembrane</keyword>
<evidence type="ECO:0000256" key="4">
    <source>
        <dbReference type="ARBA" id="ARBA00022670"/>
    </source>
</evidence>
<evidence type="ECO:0000256" key="7">
    <source>
        <dbReference type="ARBA" id="ARBA00022801"/>
    </source>
</evidence>
<reference evidence="14" key="1">
    <citation type="submission" date="2022-06" db="EMBL/GenBank/DDBJ databases">
        <title>CFH 74404 Thermomicrobiaceae sp.</title>
        <authorList>
            <person name="Ming H."/>
            <person name="Li W.-J."/>
            <person name="Zhao Z."/>
        </authorList>
    </citation>
    <scope>NUCLEOTIDE SEQUENCE</scope>
    <source>
        <strain evidence="14">CFH 74404</strain>
    </source>
</reference>
<evidence type="ECO:0000256" key="5">
    <source>
        <dbReference type="ARBA" id="ARBA00022692"/>
    </source>
</evidence>
<keyword evidence="9 12" id="KW-1133">Transmembrane helix</keyword>
<evidence type="ECO:0000313" key="15">
    <source>
        <dbReference type="Proteomes" id="UP001165306"/>
    </source>
</evidence>
<keyword evidence="7" id="KW-0378">Hydrolase</keyword>
<dbReference type="GO" id="GO:0004222">
    <property type="term" value="F:metalloendopeptidase activity"/>
    <property type="evidence" value="ECO:0007669"/>
    <property type="project" value="InterPro"/>
</dbReference>
<dbReference type="Gene3D" id="3.30.2010.10">
    <property type="entry name" value="Metalloproteases ('zincins'), catalytic domain"/>
    <property type="match status" value="1"/>
</dbReference>
<dbReference type="RefSeq" id="WP_284055920.1">
    <property type="nucleotide sequence ID" value="NZ_JAMSLR010000002.1"/>
</dbReference>
<keyword evidence="8" id="KW-0862">Zinc</keyword>
<evidence type="ECO:0000256" key="3">
    <source>
        <dbReference type="ARBA" id="ARBA00022475"/>
    </source>
</evidence>
<evidence type="ECO:0000256" key="6">
    <source>
        <dbReference type="ARBA" id="ARBA00022723"/>
    </source>
</evidence>
<protein>
    <submittedName>
        <fullName evidence="14">M48 family metallopeptidase</fullName>
    </submittedName>
</protein>
<feature type="domain" description="Peptidase M48" evidence="13">
    <location>
        <begin position="255"/>
        <end position="473"/>
    </location>
</feature>
<feature type="transmembrane region" description="Helical" evidence="12">
    <location>
        <begin position="137"/>
        <end position="161"/>
    </location>
</feature>
<feature type="transmembrane region" description="Helical" evidence="12">
    <location>
        <begin position="20"/>
        <end position="43"/>
    </location>
</feature>
<evidence type="ECO:0000256" key="10">
    <source>
        <dbReference type="ARBA" id="ARBA00023049"/>
    </source>
</evidence>
<keyword evidence="11 12" id="KW-0472">Membrane</keyword>
<dbReference type="AlphaFoldDB" id="A0AA41WD47"/>
<dbReference type="GO" id="GO:0006508">
    <property type="term" value="P:proteolysis"/>
    <property type="evidence" value="ECO:0007669"/>
    <property type="project" value="UniProtKB-KW"/>
</dbReference>
<keyword evidence="3" id="KW-1003">Cell membrane</keyword>
<evidence type="ECO:0000313" key="14">
    <source>
        <dbReference type="EMBL" id="MCM8748135.1"/>
    </source>
</evidence>
<dbReference type="GO" id="GO:0046872">
    <property type="term" value="F:metal ion binding"/>
    <property type="evidence" value="ECO:0007669"/>
    <property type="project" value="UniProtKB-KW"/>
</dbReference>
<dbReference type="PANTHER" id="PTHR43221:SF1">
    <property type="entry name" value="PROTEASE HTPX"/>
    <property type="match status" value="1"/>
</dbReference>
<dbReference type="GO" id="GO:0005886">
    <property type="term" value="C:plasma membrane"/>
    <property type="evidence" value="ECO:0007669"/>
    <property type="project" value="UniProtKB-SubCell"/>
</dbReference>
<dbReference type="InterPro" id="IPR050083">
    <property type="entry name" value="HtpX_protease"/>
</dbReference>
<accession>A0AA41WD47</accession>
<dbReference type="Proteomes" id="UP001165306">
    <property type="component" value="Unassembled WGS sequence"/>
</dbReference>
<dbReference type="PANTHER" id="PTHR43221">
    <property type="entry name" value="PROTEASE HTPX"/>
    <property type="match status" value="1"/>
</dbReference>
<evidence type="ECO:0000256" key="9">
    <source>
        <dbReference type="ARBA" id="ARBA00022989"/>
    </source>
</evidence>
<comment type="cofactor">
    <cofactor evidence="1">
        <name>Zn(2+)</name>
        <dbReference type="ChEBI" id="CHEBI:29105"/>
    </cofactor>
</comment>
<keyword evidence="10" id="KW-0482">Metalloprotease</keyword>
<evidence type="ECO:0000256" key="11">
    <source>
        <dbReference type="ARBA" id="ARBA00023136"/>
    </source>
</evidence>
<gene>
    <name evidence="14" type="ORF">NET02_03165</name>
</gene>
<evidence type="ECO:0000259" key="13">
    <source>
        <dbReference type="Pfam" id="PF01435"/>
    </source>
</evidence>
<dbReference type="InterPro" id="IPR001915">
    <property type="entry name" value="Peptidase_M48"/>
</dbReference>
<proteinExistence type="predicted"/>
<dbReference type="CDD" id="cd07328">
    <property type="entry name" value="M48_Ste24p_like"/>
    <property type="match status" value="1"/>
</dbReference>
<evidence type="ECO:0000256" key="1">
    <source>
        <dbReference type="ARBA" id="ARBA00001947"/>
    </source>
</evidence>
<dbReference type="Pfam" id="PF01435">
    <property type="entry name" value="Peptidase_M48"/>
    <property type="match status" value="1"/>
</dbReference>
<comment type="subcellular location">
    <subcellularLocation>
        <location evidence="2">Cell membrane</location>
        <topology evidence="2">Multi-pass membrane protein</topology>
    </subcellularLocation>
</comment>
<evidence type="ECO:0000256" key="2">
    <source>
        <dbReference type="ARBA" id="ARBA00004651"/>
    </source>
</evidence>
<sequence>MAGGTPSSKGGAQGESEAGLPWLGAAVIVLILPVALWVGAWIVEARMNGAWRDAVEAEYGRLTAEEWELVRLESFCDQPEVSSEDFCSHFNLAELSQLGSVLTGAGGVALLAFVAWAGGAARRDHRKLLGLFRLSLVLVALGLVGLLLIQSANLVVVLYLLEVVFIERFHPFILAGIGLSGLVATLAVGAGVLQVFQPVKVTELAVAVTPEDQPGLWELAREVARVVGTEPPRTILLGAEPNCYVTEVPVSYPGGQSHGRLLYLSLPLLAVLERDELRAVLAHEFAHFHGEDTAFSRRFYPLYRGALQALGNAVGSLEENPRSIAVLPAIPVLGYAVAAFEVAAAERSRQRELVADRTAARVASSLAIATALIKVHLAGYVWPAYLHRLRQWNTQYLAARRRWEVATESGEDFSELAEIAETMNEPVPRMSAITTSEAADLARSQSAPSWLAAQTQPHPVDSHPPLAARLEALGVPFDEGWARVRASLRPVRRGTLTLGGRPVIAETRDIPGPLEPASRLLRDADRLEGAITALTAFVLFDLPAVLQAAQAERSAGHPGPGQAA</sequence>
<evidence type="ECO:0000256" key="8">
    <source>
        <dbReference type="ARBA" id="ARBA00022833"/>
    </source>
</evidence>
<keyword evidence="4" id="KW-0645">Protease</keyword>
<dbReference type="EMBL" id="JAMSLR010000002">
    <property type="protein sequence ID" value="MCM8748135.1"/>
    <property type="molecule type" value="Genomic_DNA"/>
</dbReference>